<evidence type="ECO:0000256" key="3">
    <source>
        <dbReference type="ARBA" id="ARBA00010876"/>
    </source>
</evidence>
<evidence type="ECO:0000259" key="10">
    <source>
        <dbReference type="SMART" id="SM00363"/>
    </source>
</evidence>
<gene>
    <name evidence="11" type="ORF">A3B81_04875</name>
</gene>
<dbReference type="InterPro" id="IPR036986">
    <property type="entry name" value="S4_RNA-bd_sf"/>
</dbReference>
<protein>
    <recommendedName>
        <fullName evidence="9">Pseudouridine synthase</fullName>
        <ecNumber evidence="9">5.4.99.-</ecNumber>
    </recommendedName>
</protein>
<dbReference type="PROSITE" id="PS50889">
    <property type="entry name" value="S4"/>
    <property type="match status" value="1"/>
</dbReference>
<dbReference type="CDD" id="cd02869">
    <property type="entry name" value="PseudoU_synth_RluA_like"/>
    <property type="match status" value="1"/>
</dbReference>
<keyword evidence="6 9" id="KW-0413">Isomerase</keyword>
<dbReference type="SUPFAM" id="SSF55174">
    <property type="entry name" value="Alpha-L RNA-binding motif"/>
    <property type="match status" value="1"/>
</dbReference>
<dbReference type="SUPFAM" id="SSF55120">
    <property type="entry name" value="Pseudouridine synthase"/>
    <property type="match status" value="1"/>
</dbReference>
<evidence type="ECO:0000256" key="1">
    <source>
        <dbReference type="ARBA" id="ARBA00000381"/>
    </source>
</evidence>
<reference evidence="11 12" key="1">
    <citation type="journal article" date="2016" name="Nat. Commun.">
        <title>Thousands of microbial genomes shed light on interconnected biogeochemical processes in an aquifer system.</title>
        <authorList>
            <person name="Anantharaman K."/>
            <person name="Brown C.T."/>
            <person name="Hug L.A."/>
            <person name="Sharon I."/>
            <person name="Castelle C.J."/>
            <person name="Probst A.J."/>
            <person name="Thomas B.C."/>
            <person name="Singh A."/>
            <person name="Wilkins M.J."/>
            <person name="Karaoz U."/>
            <person name="Brodie E.L."/>
            <person name="Williams K.H."/>
            <person name="Hubbard S.S."/>
            <person name="Banfield J.F."/>
        </authorList>
    </citation>
    <scope>NUCLEOTIDE SEQUENCE [LARGE SCALE GENOMIC DNA]</scope>
</reference>
<dbReference type="NCBIfam" id="TIGR00005">
    <property type="entry name" value="rluA_subfam"/>
    <property type="match status" value="1"/>
</dbReference>
<dbReference type="Gene3D" id="3.30.2350.10">
    <property type="entry name" value="Pseudouridine synthase"/>
    <property type="match status" value="1"/>
</dbReference>
<comment type="similarity">
    <text evidence="3 9">Belongs to the pseudouridine synthase RluA family.</text>
</comment>
<name>A0A1F6TUW0_9PROT</name>
<dbReference type="Pfam" id="PF00849">
    <property type="entry name" value="PseudoU_synth_2"/>
    <property type="match status" value="1"/>
</dbReference>
<dbReference type="InterPro" id="IPR050188">
    <property type="entry name" value="RluA_PseudoU_synthase"/>
</dbReference>
<organism evidence="11 12">
    <name type="scientific">Candidatus Muproteobacteria bacterium RIFCSPHIGHO2_02_FULL_65_16</name>
    <dbReference type="NCBI Taxonomy" id="1817766"/>
    <lineage>
        <taxon>Bacteria</taxon>
        <taxon>Pseudomonadati</taxon>
        <taxon>Pseudomonadota</taxon>
        <taxon>Candidatus Muproteobacteria</taxon>
    </lineage>
</organism>
<comment type="catalytic activity">
    <reaction evidence="1">
        <text>uridine(955/2504/2580) in 23S rRNA = pseudouridine(955/2504/2580) in 23S rRNA</text>
        <dbReference type="Rhea" id="RHEA:42528"/>
        <dbReference type="Rhea" id="RHEA-COMP:10099"/>
        <dbReference type="Rhea" id="RHEA-COMP:10100"/>
        <dbReference type="ChEBI" id="CHEBI:65314"/>
        <dbReference type="ChEBI" id="CHEBI:65315"/>
        <dbReference type="EC" id="5.4.99.24"/>
    </reaction>
</comment>
<comment type="caution">
    <text evidence="11">The sequence shown here is derived from an EMBL/GenBank/DDBJ whole genome shotgun (WGS) entry which is preliminary data.</text>
</comment>
<dbReference type="Pfam" id="PF01479">
    <property type="entry name" value="S4"/>
    <property type="match status" value="1"/>
</dbReference>
<evidence type="ECO:0000256" key="5">
    <source>
        <dbReference type="ARBA" id="ARBA00022884"/>
    </source>
</evidence>
<dbReference type="InterPro" id="IPR006224">
    <property type="entry name" value="PsdUridine_synth_RluA-like_CS"/>
</dbReference>
<keyword evidence="4" id="KW-0698">rRNA processing</keyword>
<keyword evidence="5 8" id="KW-0694">RNA-binding</keyword>
<dbReference type="Gene3D" id="3.10.290.10">
    <property type="entry name" value="RNA-binding S4 domain"/>
    <property type="match status" value="1"/>
</dbReference>
<evidence type="ECO:0000313" key="11">
    <source>
        <dbReference type="EMBL" id="OGI48829.1"/>
    </source>
</evidence>
<feature type="active site" evidence="7">
    <location>
        <position position="145"/>
    </location>
</feature>
<evidence type="ECO:0000256" key="9">
    <source>
        <dbReference type="RuleBase" id="RU362028"/>
    </source>
</evidence>
<dbReference type="PANTHER" id="PTHR21600:SF92">
    <property type="entry name" value="RIBOSOMAL LARGE SUBUNIT PSEUDOURIDINE SYNTHASE C"/>
    <property type="match status" value="1"/>
</dbReference>
<dbReference type="GO" id="GO:0160141">
    <property type="term" value="F:23S rRNA pseudouridine(955/2504/2580) synthase activity"/>
    <property type="evidence" value="ECO:0007669"/>
    <property type="project" value="UniProtKB-EC"/>
</dbReference>
<dbReference type="NCBIfam" id="NF008249">
    <property type="entry name" value="PRK11025.1"/>
    <property type="match status" value="1"/>
</dbReference>
<dbReference type="GO" id="GO:0003723">
    <property type="term" value="F:RNA binding"/>
    <property type="evidence" value="ECO:0007669"/>
    <property type="project" value="UniProtKB-KW"/>
</dbReference>
<dbReference type="InterPro" id="IPR002942">
    <property type="entry name" value="S4_RNA-bd"/>
</dbReference>
<evidence type="ECO:0000256" key="4">
    <source>
        <dbReference type="ARBA" id="ARBA00022552"/>
    </source>
</evidence>
<evidence type="ECO:0000256" key="8">
    <source>
        <dbReference type="PROSITE-ProRule" id="PRU00182"/>
    </source>
</evidence>
<dbReference type="InterPro" id="IPR006145">
    <property type="entry name" value="PsdUridine_synth_RsuA/RluA"/>
</dbReference>
<evidence type="ECO:0000256" key="7">
    <source>
        <dbReference type="PIRSR" id="PIRSR606225-1"/>
    </source>
</evidence>
<dbReference type="GO" id="GO:0000455">
    <property type="term" value="P:enzyme-directed rRNA pseudouridine synthesis"/>
    <property type="evidence" value="ECO:0007669"/>
    <property type="project" value="TreeGrafter"/>
</dbReference>
<accession>A0A1F6TUW0</accession>
<evidence type="ECO:0000313" key="12">
    <source>
        <dbReference type="Proteomes" id="UP000179362"/>
    </source>
</evidence>
<dbReference type="CDD" id="cd00165">
    <property type="entry name" value="S4"/>
    <property type="match status" value="1"/>
</dbReference>
<dbReference type="Proteomes" id="UP000179362">
    <property type="component" value="Unassembled WGS sequence"/>
</dbReference>
<dbReference type="EC" id="5.4.99.-" evidence="9"/>
<comment type="function">
    <text evidence="2">Responsible for synthesis of pseudouridine from uracil at positions 955, 2504 and 2580 in 23S ribosomal RNA.</text>
</comment>
<dbReference type="AlphaFoldDB" id="A0A1F6TUW0"/>
<evidence type="ECO:0000256" key="6">
    <source>
        <dbReference type="ARBA" id="ARBA00023235"/>
    </source>
</evidence>
<dbReference type="SMART" id="SM00363">
    <property type="entry name" value="S4"/>
    <property type="match status" value="1"/>
</dbReference>
<comment type="catalytic activity">
    <reaction evidence="9">
        <text>a uridine in RNA = a pseudouridine in RNA</text>
        <dbReference type="Rhea" id="RHEA:48348"/>
        <dbReference type="Rhea" id="RHEA-COMP:12068"/>
        <dbReference type="Rhea" id="RHEA-COMP:12069"/>
        <dbReference type="ChEBI" id="CHEBI:65314"/>
        <dbReference type="ChEBI" id="CHEBI:65315"/>
    </reaction>
</comment>
<dbReference type="EMBL" id="MFTA01000138">
    <property type="protein sequence ID" value="OGI48829.1"/>
    <property type="molecule type" value="Genomic_DNA"/>
</dbReference>
<dbReference type="InterPro" id="IPR006225">
    <property type="entry name" value="PsdUridine_synth_RluC/D"/>
</dbReference>
<dbReference type="PANTHER" id="PTHR21600">
    <property type="entry name" value="MITOCHONDRIAL RNA PSEUDOURIDINE SYNTHASE"/>
    <property type="match status" value="1"/>
</dbReference>
<evidence type="ECO:0000256" key="2">
    <source>
        <dbReference type="ARBA" id="ARBA00002876"/>
    </source>
</evidence>
<sequence length="320" mass="36021">MEKPPKSAPTPVRYLEIDETRAGQRLDNFLITQLKGVPKSRIYRLLRKGEVRVNRSRARPDYRIEAGDVVRLPPVRQATAELKKPDARRFAWLADRILFEDEHLLALDKPAGMAVHGGSGVAVGLIEALRLLRPATRLELAHRLDRDTSGCLLLAKDRQALLALHAQLRAGEVEKRYHALVQGAWRGGTRRVAAALARDRVRAGERKVEVRETGKEAESRITPRQEYKIATLVEIELLTGRMHQARVHAAHIGHPIAGDDKYGDRDFNRRLRRLGLKRLFLHAASLRFRHPAGGGKMHIEAPLPSDLGAVLERLKHETSL</sequence>
<dbReference type="InterPro" id="IPR020103">
    <property type="entry name" value="PsdUridine_synth_cat_dom_sf"/>
</dbReference>
<feature type="domain" description="RNA-binding S4" evidence="10">
    <location>
        <begin position="24"/>
        <end position="83"/>
    </location>
</feature>
<proteinExistence type="inferred from homology"/>
<dbReference type="PROSITE" id="PS01129">
    <property type="entry name" value="PSI_RLU"/>
    <property type="match status" value="1"/>
</dbReference>